<evidence type="ECO:0000256" key="6">
    <source>
        <dbReference type="ARBA" id="ARBA00022695"/>
    </source>
</evidence>
<dbReference type="HOGENOM" id="CLU_004675_0_0_6"/>
<comment type="catalytic activity">
    <reaction evidence="19 21">
        <text>DNA(n) + a 2'-deoxyribonucleoside 5'-triphosphate = DNA(n+1) + diphosphate</text>
        <dbReference type="Rhea" id="RHEA:22508"/>
        <dbReference type="Rhea" id="RHEA-COMP:17339"/>
        <dbReference type="Rhea" id="RHEA-COMP:17340"/>
        <dbReference type="ChEBI" id="CHEBI:33019"/>
        <dbReference type="ChEBI" id="CHEBI:61560"/>
        <dbReference type="ChEBI" id="CHEBI:173112"/>
        <dbReference type="EC" id="2.7.7.7"/>
    </reaction>
</comment>
<dbReference type="eggNOG" id="COG0749">
    <property type="taxonomic scope" value="Bacteria"/>
</dbReference>
<dbReference type="GO" id="GO:0008409">
    <property type="term" value="F:5'-3' exonuclease activity"/>
    <property type="evidence" value="ECO:0007669"/>
    <property type="project" value="UniProtKB-UniRule"/>
</dbReference>
<name>D4ZDD7_SHEVD</name>
<evidence type="ECO:0000259" key="24">
    <source>
        <dbReference type="SMART" id="SM00482"/>
    </source>
</evidence>
<reference evidence="26" key="1">
    <citation type="journal article" date="2010" name="Mol. Biosyst.">
        <title>Complete genome sequence and comparative analysis of Shewanella violacea, a psychrophilic and piezophilic bacterium from deep sea floor sediments.</title>
        <authorList>
            <person name="Aono E."/>
            <person name="Baba T."/>
            <person name="Ara T."/>
            <person name="Nishi T."/>
            <person name="Nakamichi T."/>
            <person name="Inamoto E."/>
            <person name="Toyonaga H."/>
            <person name="Hasegawa M."/>
            <person name="Takai Y."/>
            <person name="Okumura Y."/>
            <person name="Baba M."/>
            <person name="Tomita M."/>
            <person name="Kato C."/>
            <person name="Oshima T."/>
            <person name="Nakasone K."/>
            <person name="Mori H."/>
        </authorList>
    </citation>
    <scope>NUCLEOTIDE SEQUENCE [LARGE SCALE GENOMIC DNA]</scope>
    <source>
        <strain evidence="26">JCM 10179 / CIP 106290 / LMG 19151 / DSS12</strain>
    </source>
</reference>
<evidence type="ECO:0000256" key="21">
    <source>
        <dbReference type="RuleBase" id="RU004460"/>
    </source>
</evidence>
<dbReference type="GO" id="GO:0006261">
    <property type="term" value="P:DNA-templated DNA replication"/>
    <property type="evidence" value="ECO:0007669"/>
    <property type="project" value="UniProtKB-UniRule"/>
</dbReference>
<evidence type="ECO:0000256" key="4">
    <source>
        <dbReference type="ARBA" id="ARBA00020311"/>
    </source>
</evidence>
<keyword evidence="7 21" id="KW-0235">DNA replication</keyword>
<dbReference type="FunFam" id="1.20.1060.10:FF:000001">
    <property type="entry name" value="DNA polymerase I"/>
    <property type="match status" value="1"/>
</dbReference>
<dbReference type="Pfam" id="PF00476">
    <property type="entry name" value="DNA_pol_A"/>
    <property type="match status" value="1"/>
</dbReference>
<keyword evidence="14" id="KW-0460">Magnesium</keyword>
<dbReference type="Gene3D" id="3.30.70.370">
    <property type="match status" value="1"/>
</dbReference>
<dbReference type="SMART" id="SM00475">
    <property type="entry name" value="53EXOc"/>
    <property type="match status" value="1"/>
</dbReference>
<dbReference type="SUPFAM" id="SSF56672">
    <property type="entry name" value="DNA/RNA polymerases"/>
    <property type="match status" value="1"/>
</dbReference>
<dbReference type="CDD" id="cd09859">
    <property type="entry name" value="PIN_53EXO"/>
    <property type="match status" value="1"/>
</dbReference>
<evidence type="ECO:0000313" key="25">
    <source>
        <dbReference type="EMBL" id="BAJ00059.1"/>
    </source>
</evidence>
<dbReference type="OrthoDB" id="9806424at2"/>
<evidence type="ECO:0000256" key="1">
    <source>
        <dbReference type="ARBA" id="ARBA00007705"/>
    </source>
</evidence>
<dbReference type="Pfam" id="PF02739">
    <property type="entry name" value="5_3_exonuc_N"/>
    <property type="match status" value="1"/>
</dbReference>
<keyword evidence="8" id="KW-0540">Nuclease</keyword>
<evidence type="ECO:0000256" key="17">
    <source>
        <dbReference type="ARBA" id="ARBA00023125"/>
    </source>
</evidence>
<keyword evidence="13 21" id="KW-0269">Exonuclease</keyword>
<evidence type="ECO:0000256" key="16">
    <source>
        <dbReference type="ARBA" id="ARBA00022958"/>
    </source>
</evidence>
<dbReference type="SMART" id="SM00474">
    <property type="entry name" value="35EXOc"/>
    <property type="match status" value="1"/>
</dbReference>
<evidence type="ECO:0000256" key="10">
    <source>
        <dbReference type="ARBA" id="ARBA00022759"/>
    </source>
</evidence>
<dbReference type="FunFam" id="3.40.50.1010:FF:000001">
    <property type="entry name" value="DNA polymerase I"/>
    <property type="match status" value="1"/>
</dbReference>
<dbReference type="GO" id="GO:0008408">
    <property type="term" value="F:3'-5' exonuclease activity"/>
    <property type="evidence" value="ECO:0007669"/>
    <property type="project" value="UniProtKB-UniRule"/>
</dbReference>
<feature type="domain" description="3'-5' exonuclease" evidence="22">
    <location>
        <begin position="318"/>
        <end position="505"/>
    </location>
</feature>
<evidence type="ECO:0000256" key="11">
    <source>
        <dbReference type="ARBA" id="ARBA00022763"/>
    </source>
</evidence>
<protein>
    <recommendedName>
        <fullName evidence="4 20">DNA polymerase I</fullName>
        <ecNumber evidence="3 20">2.7.7.7</ecNumber>
    </recommendedName>
</protein>
<dbReference type="Pfam" id="PF01367">
    <property type="entry name" value="5_3_exonuc"/>
    <property type="match status" value="1"/>
</dbReference>
<evidence type="ECO:0000256" key="8">
    <source>
        <dbReference type="ARBA" id="ARBA00022722"/>
    </source>
</evidence>
<evidence type="ECO:0000256" key="12">
    <source>
        <dbReference type="ARBA" id="ARBA00022801"/>
    </source>
</evidence>
<dbReference type="InterPro" id="IPR020046">
    <property type="entry name" value="5-3_exonucl_a-hlix_arch_N"/>
</dbReference>
<dbReference type="EC" id="2.7.7.7" evidence="3 20"/>
<dbReference type="SUPFAM" id="SSF47807">
    <property type="entry name" value="5' to 3' exonuclease, C-terminal subdomain"/>
    <property type="match status" value="1"/>
</dbReference>
<dbReference type="Pfam" id="PF01612">
    <property type="entry name" value="DNA_pol_A_exo1"/>
    <property type="match status" value="1"/>
</dbReference>
<dbReference type="EMBL" id="AP011177">
    <property type="protein sequence ID" value="BAJ00059.1"/>
    <property type="molecule type" value="Genomic_DNA"/>
</dbReference>
<dbReference type="InterPro" id="IPR012337">
    <property type="entry name" value="RNaseH-like_sf"/>
</dbReference>
<dbReference type="InterPro" id="IPR036279">
    <property type="entry name" value="5-3_exonuclease_C_sf"/>
</dbReference>
<dbReference type="InterPro" id="IPR036397">
    <property type="entry name" value="RNaseH_sf"/>
</dbReference>
<comment type="function">
    <text evidence="21">In addition to polymerase activity, this DNA polymerase exhibits 3'-5' and 5'-3' exonuclease activity.</text>
</comment>
<dbReference type="InterPro" id="IPR029060">
    <property type="entry name" value="PIN-like_dom_sf"/>
</dbReference>
<dbReference type="InterPro" id="IPR001098">
    <property type="entry name" value="DNA-dir_DNA_pol_A_palm_dom"/>
</dbReference>
<dbReference type="SMART" id="SM00482">
    <property type="entry name" value="POLAc"/>
    <property type="match status" value="1"/>
</dbReference>
<evidence type="ECO:0000256" key="20">
    <source>
        <dbReference type="NCBIfam" id="TIGR00593"/>
    </source>
</evidence>
<dbReference type="InterPro" id="IPR002421">
    <property type="entry name" value="5-3_exonuclease"/>
</dbReference>
<evidence type="ECO:0000256" key="9">
    <source>
        <dbReference type="ARBA" id="ARBA00022723"/>
    </source>
</evidence>
<dbReference type="CDD" id="cd09898">
    <property type="entry name" value="H3TH_53EXO"/>
    <property type="match status" value="1"/>
</dbReference>
<evidence type="ECO:0000256" key="5">
    <source>
        <dbReference type="ARBA" id="ARBA00022679"/>
    </source>
</evidence>
<keyword evidence="12 21" id="KW-0378">Hydrolase</keyword>
<dbReference type="AlphaFoldDB" id="D4ZDD7"/>
<comment type="subunit">
    <text evidence="2">Single-chain monomer with multiple functions.</text>
</comment>
<keyword evidence="26" id="KW-1185">Reference proteome</keyword>
<keyword evidence="16" id="KW-0630">Potassium</keyword>
<dbReference type="Gene3D" id="3.30.420.10">
    <property type="entry name" value="Ribonuclease H-like superfamily/Ribonuclease H"/>
    <property type="match status" value="1"/>
</dbReference>
<dbReference type="Gene3D" id="1.10.150.20">
    <property type="entry name" value="5' to 3' exonuclease, C-terminal subdomain"/>
    <property type="match status" value="2"/>
</dbReference>
<keyword evidence="15 21" id="KW-0239">DNA-directed DNA polymerase</keyword>
<evidence type="ECO:0000259" key="23">
    <source>
        <dbReference type="SMART" id="SM00475"/>
    </source>
</evidence>
<dbReference type="PANTHER" id="PTHR10133:SF27">
    <property type="entry name" value="DNA POLYMERASE NU"/>
    <property type="match status" value="1"/>
</dbReference>
<dbReference type="STRING" id="637905.SVI_0088"/>
<dbReference type="GO" id="GO:0003677">
    <property type="term" value="F:DNA binding"/>
    <property type="evidence" value="ECO:0007669"/>
    <property type="project" value="UniProtKB-UniRule"/>
</dbReference>
<dbReference type="InterPro" id="IPR008918">
    <property type="entry name" value="HhH2"/>
</dbReference>
<evidence type="ECO:0000256" key="2">
    <source>
        <dbReference type="ARBA" id="ARBA00011541"/>
    </source>
</evidence>
<organism evidence="25 26">
    <name type="scientific">Shewanella violacea (strain JCM 10179 / CIP 106290 / LMG 19151 / DSS12)</name>
    <dbReference type="NCBI Taxonomy" id="637905"/>
    <lineage>
        <taxon>Bacteria</taxon>
        <taxon>Pseudomonadati</taxon>
        <taxon>Pseudomonadota</taxon>
        <taxon>Gammaproteobacteria</taxon>
        <taxon>Alteromonadales</taxon>
        <taxon>Shewanellaceae</taxon>
        <taxon>Shewanella</taxon>
    </lineage>
</organism>
<dbReference type="InterPro" id="IPR002562">
    <property type="entry name" value="3'-5'_exonuclease_dom"/>
</dbReference>
<dbReference type="RefSeq" id="WP_013049374.1">
    <property type="nucleotide sequence ID" value="NC_014012.1"/>
</dbReference>
<evidence type="ECO:0000256" key="14">
    <source>
        <dbReference type="ARBA" id="ARBA00022842"/>
    </source>
</evidence>
<dbReference type="NCBIfam" id="NF004397">
    <property type="entry name" value="PRK05755.1"/>
    <property type="match status" value="1"/>
</dbReference>
<dbReference type="Gene3D" id="3.40.50.1010">
    <property type="entry name" value="5'-nuclease"/>
    <property type="match status" value="1"/>
</dbReference>
<keyword evidence="17 21" id="KW-0238">DNA-binding</keyword>
<dbReference type="PROSITE" id="PS00447">
    <property type="entry name" value="DNA_POLYMERASE_A"/>
    <property type="match status" value="1"/>
</dbReference>
<dbReference type="NCBIfam" id="TIGR00593">
    <property type="entry name" value="pola"/>
    <property type="match status" value="1"/>
</dbReference>
<evidence type="ECO:0000256" key="19">
    <source>
        <dbReference type="ARBA" id="ARBA00049244"/>
    </source>
</evidence>
<feature type="domain" description="5'-3' exonuclease" evidence="23">
    <location>
        <begin position="7"/>
        <end position="268"/>
    </location>
</feature>
<dbReference type="FunFam" id="1.10.150.20:FF:000003">
    <property type="entry name" value="DNA polymerase I"/>
    <property type="match status" value="1"/>
</dbReference>
<keyword evidence="10" id="KW-0255">Endonuclease</keyword>
<dbReference type="Proteomes" id="UP000002350">
    <property type="component" value="Chromosome"/>
</dbReference>
<comment type="similarity">
    <text evidence="1 21">Belongs to the DNA polymerase type-A family.</text>
</comment>
<dbReference type="InterPro" id="IPR043502">
    <property type="entry name" value="DNA/RNA_pol_sf"/>
</dbReference>
<keyword evidence="18 21" id="KW-0234">DNA repair</keyword>
<sequence>MPKIAENPLVLVDGSSYLYRAYYSPPHLTNSKGEATGAVYGVINMLRSLLKQYEPTQMAVVFDAKGKTFRNDMYEDYKAQRPPMPDDLRTQIEPLHRIIRAMGLPLVCISGVEADDVIGTISTQASKSGRAVLISTGDKDMAQLVDENVTLINTMTNTIMGPAEVTEKFGVGPELIIDLLALQGDKSDNIPGLPGVGEKTAVAMLTGAGGIDKILAAPEKMPELGFRGSKTMPAKLAEHSEILKLSYALATIKLDVELEQDWQDLTIKPADRDELIECFGEMEFKRWLADVLDNKTDSGKSEKNTDEEVIKQDIQTEYTTIYTHEELDLWIDKLANADLIAIDTETTSLNYMDAKLVGISFAIEAGKAAYLPLGHDYLDAPEQLDQAEALAKLKPLLENPELKKVGQNLKYDISIFANVGIKLQGIAFDTMLESYVFNSVATKHNMDDLALKYLGHKNISFEEIAGKGVKQLTFNQIDLETAAPYAAEDADITLRLHQHLWPRLEKEPELASVFTDIELPLIQVLSDIERGGVLIDSMMLGQQSGELARTIDELEQKAFEIAGEKFNLSSPKQLQVLFFEKLGYPIIKKTPKGAPSTAEEVLVELALDYPLPKIILQHRSLAKLKSTYTDKLPLMVNAKSGRVHTSYHQANAATGRLSSSEPNLQNIPIRTEEGRRIRHAFIAREGKKVLAADYSQIELRIMAHLSQDEGLLTAFAAGKDIHRATAAEVFDVDFGEVTTEQRRRAKAVNFGLIYGMSAFGLAKQLDIPRPEAQKYIDTYFKRYPGVLKYMEETRAEAADLGYVSTLYGRRLYLPAIKDRNAMRRQAAERAAINAPMQGTAADIIKKAMINIAHWIATETHGEIDMIMQVHDELVFEVDSDRAEEMQAKVCQLMADAVSLDVELLAEAGIGDNWEQAH</sequence>
<dbReference type="InterPro" id="IPR020045">
    <property type="entry name" value="DNA_polI_H3TH"/>
</dbReference>
<dbReference type="CDD" id="cd06139">
    <property type="entry name" value="DNA_polA_I_Ecoli_like_exo"/>
    <property type="match status" value="1"/>
</dbReference>
<keyword evidence="5 21" id="KW-0808">Transferase</keyword>
<accession>D4ZDD7</accession>
<keyword evidence="6 21" id="KW-0548">Nucleotidyltransferase</keyword>
<dbReference type="GO" id="GO:0006302">
    <property type="term" value="P:double-strand break repair"/>
    <property type="evidence" value="ECO:0007669"/>
    <property type="project" value="TreeGrafter"/>
</dbReference>
<dbReference type="KEGG" id="svo:SVI_0088"/>
<dbReference type="InterPro" id="IPR019760">
    <property type="entry name" value="DNA-dir_DNA_pol_A_CS"/>
</dbReference>
<dbReference type="GO" id="GO:0003887">
    <property type="term" value="F:DNA-directed DNA polymerase activity"/>
    <property type="evidence" value="ECO:0007669"/>
    <property type="project" value="UniProtKB-UniRule"/>
</dbReference>
<dbReference type="InterPro" id="IPR018320">
    <property type="entry name" value="DNA_polymerase_1"/>
</dbReference>
<dbReference type="Gene3D" id="1.20.1060.10">
    <property type="entry name" value="Taq DNA Polymerase, Chain T, domain 4"/>
    <property type="match status" value="1"/>
</dbReference>
<dbReference type="FunFam" id="3.30.420.10:FF:000026">
    <property type="entry name" value="DNA polymerase I"/>
    <property type="match status" value="1"/>
</dbReference>
<dbReference type="SUPFAM" id="SSF53098">
    <property type="entry name" value="Ribonuclease H-like"/>
    <property type="match status" value="1"/>
</dbReference>
<dbReference type="PRINTS" id="PR00868">
    <property type="entry name" value="DNAPOLI"/>
</dbReference>
<evidence type="ECO:0000256" key="7">
    <source>
        <dbReference type="ARBA" id="ARBA00022705"/>
    </source>
</evidence>
<gene>
    <name evidence="21 25" type="primary">polA</name>
    <name evidence="25" type="ordered locus">SVI_0088</name>
</gene>
<keyword evidence="9" id="KW-0479">Metal-binding</keyword>
<dbReference type="SMART" id="SM00279">
    <property type="entry name" value="HhH2"/>
    <property type="match status" value="1"/>
</dbReference>
<dbReference type="GO" id="GO:0004519">
    <property type="term" value="F:endonuclease activity"/>
    <property type="evidence" value="ECO:0007669"/>
    <property type="project" value="UniProtKB-KW"/>
</dbReference>
<keyword evidence="11 21" id="KW-0227">DNA damage</keyword>
<dbReference type="SUPFAM" id="SSF88723">
    <property type="entry name" value="PIN domain-like"/>
    <property type="match status" value="1"/>
</dbReference>
<dbReference type="FunFam" id="1.10.150.20:FF:000002">
    <property type="entry name" value="DNA polymerase I"/>
    <property type="match status" value="1"/>
</dbReference>
<dbReference type="GO" id="GO:0046872">
    <property type="term" value="F:metal ion binding"/>
    <property type="evidence" value="ECO:0007669"/>
    <property type="project" value="UniProtKB-KW"/>
</dbReference>
<evidence type="ECO:0000256" key="3">
    <source>
        <dbReference type="ARBA" id="ARBA00012417"/>
    </source>
</evidence>
<feature type="domain" description="DNA-directed DNA polymerase family A palm" evidence="24">
    <location>
        <begin position="674"/>
        <end position="881"/>
    </location>
</feature>
<evidence type="ECO:0000313" key="26">
    <source>
        <dbReference type="Proteomes" id="UP000002350"/>
    </source>
</evidence>
<evidence type="ECO:0000256" key="15">
    <source>
        <dbReference type="ARBA" id="ARBA00022932"/>
    </source>
</evidence>
<evidence type="ECO:0000256" key="13">
    <source>
        <dbReference type="ARBA" id="ARBA00022839"/>
    </source>
</evidence>
<dbReference type="InterPro" id="IPR002298">
    <property type="entry name" value="DNA_polymerase_A"/>
</dbReference>
<evidence type="ECO:0000256" key="18">
    <source>
        <dbReference type="ARBA" id="ARBA00023204"/>
    </source>
</evidence>
<dbReference type="PANTHER" id="PTHR10133">
    <property type="entry name" value="DNA POLYMERASE I"/>
    <property type="match status" value="1"/>
</dbReference>
<proteinExistence type="inferred from homology"/>
<dbReference type="CDD" id="cd08637">
    <property type="entry name" value="DNA_pol_A_pol_I_C"/>
    <property type="match status" value="1"/>
</dbReference>
<evidence type="ECO:0000259" key="22">
    <source>
        <dbReference type="SMART" id="SM00474"/>
    </source>
</evidence>
<dbReference type="eggNOG" id="COG0258">
    <property type="taxonomic scope" value="Bacteria"/>
</dbReference>